<gene>
    <name evidence="3" type="ORF">CASFOL_028012</name>
</gene>
<evidence type="ECO:0000313" key="3">
    <source>
        <dbReference type="EMBL" id="KAL3628966.1"/>
    </source>
</evidence>
<comment type="caution">
    <text evidence="3">The sequence shown here is derived from an EMBL/GenBank/DDBJ whole genome shotgun (WGS) entry which is preliminary data.</text>
</comment>
<dbReference type="EMBL" id="JAVIJP010000036">
    <property type="protein sequence ID" value="KAL3628966.1"/>
    <property type="molecule type" value="Genomic_DNA"/>
</dbReference>
<proteinExistence type="predicted"/>
<dbReference type="InterPro" id="IPR056708">
    <property type="entry name" value="DUF7806"/>
</dbReference>
<name>A0ABD3CI30_9LAMI</name>
<evidence type="ECO:0000313" key="4">
    <source>
        <dbReference type="Proteomes" id="UP001632038"/>
    </source>
</evidence>
<keyword evidence="4" id="KW-1185">Reference proteome</keyword>
<evidence type="ECO:0000259" key="2">
    <source>
        <dbReference type="Pfam" id="PF25091"/>
    </source>
</evidence>
<protein>
    <recommendedName>
        <fullName evidence="2">DUF7806 domain-containing protein</fullName>
    </recommendedName>
</protein>
<dbReference type="Proteomes" id="UP001632038">
    <property type="component" value="Unassembled WGS sequence"/>
</dbReference>
<accession>A0ABD3CI30</accession>
<sequence>MQSFCKSISNRVQMETLYSKLYDKYTKLKKERESEFDKLNYDQEVKFLNFVAAADEALKHYKSENEKLNGQVDELTRELELRASNDEQHIHYKKLLMEEKLKNNQLAEEIARLQKLEHKSMLSTEGTTTPSVDVDLDPIADRHDDDDKCSGPSSNVQQPACCQKKILSSGGDDTDTGSVDCVFQYLVELAVGLKFSPITQSNEIGVLAHHQSSGKLFVQSDEDNKFEWRSRIGVQCGVVGDI</sequence>
<reference evidence="4" key="1">
    <citation type="journal article" date="2024" name="IScience">
        <title>Strigolactones Initiate the Formation of Haustorium-like Structures in Castilleja.</title>
        <authorList>
            <person name="Buerger M."/>
            <person name="Peterson D."/>
            <person name="Chory J."/>
        </authorList>
    </citation>
    <scope>NUCLEOTIDE SEQUENCE [LARGE SCALE GENOMIC DNA]</scope>
</reference>
<feature type="coiled-coil region" evidence="1">
    <location>
        <begin position="51"/>
        <end position="119"/>
    </location>
</feature>
<dbReference type="PANTHER" id="PTHR35489:SF2">
    <property type="entry name" value="TITAN9"/>
    <property type="match status" value="1"/>
</dbReference>
<keyword evidence="1" id="KW-0175">Coiled coil</keyword>
<organism evidence="3 4">
    <name type="scientific">Castilleja foliolosa</name>
    <dbReference type="NCBI Taxonomy" id="1961234"/>
    <lineage>
        <taxon>Eukaryota</taxon>
        <taxon>Viridiplantae</taxon>
        <taxon>Streptophyta</taxon>
        <taxon>Embryophyta</taxon>
        <taxon>Tracheophyta</taxon>
        <taxon>Spermatophyta</taxon>
        <taxon>Magnoliopsida</taxon>
        <taxon>eudicotyledons</taxon>
        <taxon>Gunneridae</taxon>
        <taxon>Pentapetalae</taxon>
        <taxon>asterids</taxon>
        <taxon>lamiids</taxon>
        <taxon>Lamiales</taxon>
        <taxon>Orobanchaceae</taxon>
        <taxon>Pedicularideae</taxon>
        <taxon>Castillejinae</taxon>
        <taxon>Castilleja</taxon>
    </lineage>
</organism>
<dbReference type="PANTHER" id="PTHR35489">
    <property type="entry name" value="TITAN9"/>
    <property type="match status" value="1"/>
</dbReference>
<dbReference type="AlphaFoldDB" id="A0ABD3CI30"/>
<dbReference type="Pfam" id="PF25091">
    <property type="entry name" value="DUF7806"/>
    <property type="match status" value="1"/>
</dbReference>
<evidence type="ECO:0000256" key="1">
    <source>
        <dbReference type="SAM" id="Coils"/>
    </source>
</evidence>
<feature type="domain" description="DUF7806" evidence="2">
    <location>
        <begin position="179"/>
        <end position="217"/>
    </location>
</feature>